<dbReference type="SUPFAM" id="SSF144091">
    <property type="entry name" value="Rhomboid-like"/>
    <property type="match status" value="1"/>
</dbReference>
<comment type="subcellular location">
    <subcellularLocation>
        <location evidence="1">Membrane</location>
        <topology evidence="1">Multi-pass membrane protein</topology>
    </subcellularLocation>
</comment>
<dbReference type="AlphaFoldDB" id="A0A6A6TK58"/>
<evidence type="ECO:0000256" key="6">
    <source>
        <dbReference type="SAM" id="Phobius"/>
    </source>
</evidence>
<dbReference type="Gene3D" id="1.20.1540.10">
    <property type="entry name" value="Rhomboid-like"/>
    <property type="match status" value="1"/>
</dbReference>
<feature type="region of interest" description="Disordered" evidence="5">
    <location>
        <begin position="328"/>
        <end position="368"/>
    </location>
</feature>
<dbReference type="InterPro" id="IPR035952">
    <property type="entry name" value="Rhomboid-like_sf"/>
</dbReference>
<evidence type="ECO:0000256" key="2">
    <source>
        <dbReference type="ARBA" id="ARBA00022692"/>
    </source>
</evidence>
<evidence type="ECO:0000256" key="1">
    <source>
        <dbReference type="ARBA" id="ARBA00004141"/>
    </source>
</evidence>
<feature type="transmembrane region" description="Helical" evidence="6">
    <location>
        <begin position="48"/>
        <end position="68"/>
    </location>
</feature>
<feature type="compositionally biased region" description="Low complexity" evidence="5">
    <location>
        <begin position="328"/>
        <end position="348"/>
    </location>
</feature>
<keyword evidence="3 6" id="KW-1133">Transmembrane helix</keyword>
<evidence type="ECO:0000313" key="7">
    <source>
        <dbReference type="EMBL" id="KAF2659353.1"/>
    </source>
</evidence>
<keyword evidence="2 6" id="KW-0812">Transmembrane</keyword>
<keyword evidence="4 6" id="KW-0472">Membrane</keyword>
<sequence length="368" mass="39316">MARINLPPLTRSLLASVVVFFLLNVILRPQGNLVEKVEKPLVGVGDGVPYLAIVPGQSIIYPWVFLLATAVEQNLVGLLVTGTTIFYGGRYLERAWGSTEFTKFILFVSMIPNILSFLLYIFGYVLTKNASALSTTISGGIAIQAGFLVSFKQLVPEHTVAIAKGIVRMRVKHFPAIFLLANTISGIALGTETAMFLAWFGFFTAWVYLRFYRISPSLSSAATGDGSIIKGDASDTFAFAHFFPEPLQTPVGALGDQVYSTLVTLSLCTPFSAEDIDAGNEQASARAEGGLPSIMNPNSRGGKGGATRAEAERRRALALKALDQRLHAAAARAPAPAAPAPAASAPSSMLGETNYEPDRHDESEKSAS</sequence>
<feature type="transmembrane region" description="Helical" evidence="6">
    <location>
        <begin position="171"/>
        <end position="190"/>
    </location>
</feature>
<dbReference type="Pfam" id="PF08551">
    <property type="entry name" value="DUF1751"/>
    <property type="match status" value="1"/>
</dbReference>
<keyword evidence="8" id="KW-1185">Reference proteome</keyword>
<dbReference type="FunFam" id="1.20.1540.10:FF:000004">
    <property type="entry name" value="Transmembrane protein 115"/>
    <property type="match status" value="1"/>
</dbReference>
<dbReference type="SMART" id="SM01160">
    <property type="entry name" value="DUF1751"/>
    <property type="match status" value="1"/>
</dbReference>
<dbReference type="PANTHER" id="PTHR13377">
    <property type="entry name" value="PLACENTAL PROTEIN 6"/>
    <property type="match status" value="1"/>
</dbReference>
<feature type="transmembrane region" description="Helical" evidence="6">
    <location>
        <begin position="74"/>
        <end position="92"/>
    </location>
</feature>
<dbReference type="Proteomes" id="UP000799324">
    <property type="component" value="Unassembled WGS sequence"/>
</dbReference>
<feature type="compositionally biased region" description="Basic and acidic residues" evidence="5">
    <location>
        <begin position="356"/>
        <end position="368"/>
    </location>
</feature>
<feature type="transmembrane region" description="Helical" evidence="6">
    <location>
        <begin position="6"/>
        <end position="27"/>
    </location>
</feature>
<name>A0A6A6TK58_9PLEO</name>
<feature type="region of interest" description="Disordered" evidence="5">
    <location>
        <begin position="286"/>
        <end position="312"/>
    </location>
</feature>
<accession>A0A6A6TK58</accession>
<evidence type="ECO:0000313" key="8">
    <source>
        <dbReference type="Proteomes" id="UP000799324"/>
    </source>
</evidence>
<dbReference type="OrthoDB" id="73612at2759"/>
<dbReference type="InterPro" id="IPR013861">
    <property type="entry name" value="TMEM115/Pdh1/Rbl19"/>
</dbReference>
<evidence type="ECO:0000256" key="4">
    <source>
        <dbReference type="ARBA" id="ARBA00023136"/>
    </source>
</evidence>
<evidence type="ECO:0000256" key="5">
    <source>
        <dbReference type="SAM" id="MobiDB-lite"/>
    </source>
</evidence>
<reference evidence="7" key="1">
    <citation type="journal article" date="2020" name="Stud. Mycol.">
        <title>101 Dothideomycetes genomes: a test case for predicting lifestyles and emergence of pathogens.</title>
        <authorList>
            <person name="Haridas S."/>
            <person name="Albert R."/>
            <person name="Binder M."/>
            <person name="Bloem J."/>
            <person name="Labutti K."/>
            <person name="Salamov A."/>
            <person name="Andreopoulos B."/>
            <person name="Baker S."/>
            <person name="Barry K."/>
            <person name="Bills G."/>
            <person name="Bluhm B."/>
            <person name="Cannon C."/>
            <person name="Castanera R."/>
            <person name="Culley D."/>
            <person name="Daum C."/>
            <person name="Ezra D."/>
            <person name="Gonzalez J."/>
            <person name="Henrissat B."/>
            <person name="Kuo A."/>
            <person name="Liang C."/>
            <person name="Lipzen A."/>
            <person name="Lutzoni F."/>
            <person name="Magnuson J."/>
            <person name="Mondo S."/>
            <person name="Nolan M."/>
            <person name="Ohm R."/>
            <person name="Pangilinan J."/>
            <person name="Park H.-J."/>
            <person name="Ramirez L."/>
            <person name="Alfaro M."/>
            <person name="Sun H."/>
            <person name="Tritt A."/>
            <person name="Yoshinaga Y."/>
            <person name="Zwiers L.-H."/>
            <person name="Turgeon B."/>
            <person name="Goodwin S."/>
            <person name="Spatafora J."/>
            <person name="Crous P."/>
            <person name="Grigoriev I."/>
        </authorList>
    </citation>
    <scope>NUCLEOTIDE SEQUENCE</scope>
    <source>
        <strain evidence="7">CBS 122681</strain>
    </source>
</reference>
<dbReference type="EMBL" id="MU004307">
    <property type="protein sequence ID" value="KAF2659353.1"/>
    <property type="molecule type" value="Genomic_DNA"/>
</dbReference>
<dbReference type="PANTHER" id="PTHR13377:SF3">
    <property type="entry name" value="TRANSMEMBRANE PROTEIN 115"/>
    <property type="match status" value="1"/>
</dbReference>
<feature type="transmembrane region" description="Helical" evidence="6">
    <location>
        <begin position="104"/>
        <end position="126"/>
    </location>
</feature>
<dbReference type="GO" id="GO:0006890">
    <property type="term" value="P:retrograde vesicle-mediated transport, Golgi to endoplasmic reticulum"/>
    <property type="evidence" value="ECO:0007669"/>
    <property type="project" value="InterPro"/>
</dbReference>
<dbReference type="GO" id="GO:0016020">
    <property type="term" value="C:membrane"/>
    <property type="evidence" value="ECO:0007669"/>
    <property type="project" value="UniProtKB-SubCell"/>
</dbReference>
<organism evidence="7 8">
    <name type="scientific">Lophiostoma macrostomum CBS 122681</name>
    <dbReference type="NCBI Taxonomy" id="1314788"/>
    <lineage>
        <taxon>Eukaryota</taxon>
        <taxon>Fungi</taxon>
        <taxon>Dikarya</taxon>
        <taxon>Ascomycota</taxon>
        <taxon>Pezizomycotina</taxon>
        <taxon>Dothideomycetes</taxon>
        <taxon>Pleosporomycetidae</taxon>
        <taxon>Pleosporales</taxon>
        <taxon>Lophiostomataceae</taxon>
        <taxon>Lophiostoma</taxon>
    </lineage>
</organism>
<dbReference type="GO" id="GO:0005794">
    <property type="term" value="C:Golgi apparatus"/>
    <property type="evidence" value="ECO:0007669"/>
    <property type="project" value="TreeGrafter"/>
</dbReference>
<gene>
    <name evidence="7" type="ORF">K491DRAFT_675584</name>
</gene>
<evidence type="ECO:0000256" key="3">
    <source>
        <dbReference type="ARBA" id="ARBA00022989"/>
    </source>
</evidence>
<proteinExistence type="predicted"/>
<protein>
    <submittedName>
        <fullName evidence="7">DUF1751-domain-containing protein</fullName>
    </submittedName>
</protein>